<proteinExistence type="inferred from homology"/>
<feature type="transmembrane region" description="Helical" evidence="9">
    <location>
        <begin position="364"/>
        <end position="386"/>
    </location>
</feature>
<gene>
    <name evidence="11" type="ORF">K6Y31_08530</name>
</gene>
<dbReference type="Proteomes" id="UP001201273">
    <property type="component" value="Unassembled WGS sequence"/>
</dbReference>
<keyword evidence="5 9" id="KW-0812">Transmembrane</keyword>
<dbReference type="PANTHER" id="PTHR30614:SF37">
    <property type="entry name" value="AMINO-ACID ABC TRANSPORTER PERMEASE PROTEIN YHDX-RELATED"/>
    <property type="match status" value="1"/>
</dbReference>
<evidence type="ECO:0000256" key="5">
    <source>
        <dbReference type="ARBA" id="ARBA00022692"/>
    </source>
</evidence>
<dbReference type="EMBL" id="JAIMJA010000007">
    <property type="protein sequence ID" value="MCE2594858.1"/>
    <property type="molecule type" value="Genomic_DNA"/>
</dbReference>
<comment type="similarity">
    <text evidence="2">Belongs to the binding-protein-dependent transport system permease family. HisMQ subfamily.</text>
</comment>
<feature type="transmembrane region" description="Helical" evidence="9">
    <location>
        <begin position="218"/>
        <end position="237"/>
    </location>
</feature>
<dbReference type="NCBIfam" id="TIGR01726">
    <property type="entry name" value="HEQRo_perm_3TM"/>
    <property type="match status" value="1"/>
</dbReference>
<dbReference type="SUPFAM" id="SSF161098">
    <property type="entry name" value="MetI-like"/>
    <property type="match status" value="1"/>
</dbReference>
<dbReference type="InterPro" id="IPR000515">
    <property type="entry name" value="MetI-like"/>
</dbReference>
<evidence type="ECO:0000256" key="8">
    <source>
        <dbReference type="ARBA" id="ARBA00023136"/>
    </source>
</evidence>
<protein>
    <submittedName>
        <fullName evidence="11">Amino acid ABC transporter permease</fullName>
    </submittedName>
</protein>
<feature type="transmembrane region" description="Helical" evidence="9">
    <location>
        <begin position="85"/>
        <end position="113"/>
    </location>
</feature>
<dbReference type="PANTHER" id="PTHR30614">
    <property type="entry name" value="MEMBRANE COMPONENT OF AMINO ACID ABC TRANSPORTER"/>
    <property type="match status" value="1"/>
</dbReference>
<dbReference type="PROSITE" id="PS50928">
    <property type="entry name" value="ABC_TM1"/>
    <property type="match status" value="1"/>
</dbReference>
<feature type="transmembrane region" description="Helical" evidence="9">
    <location>
        <begin position="133"/>
        <end position="153"/>
    </location>
</feature>
<feature type="transmembrane region" description="Helical" evidence="9">
    <location>
        <begin position="257"/>
        <end position="279"/>
    </location>
</feature>
<comment type="caution">
    <text evidence="11">The sequence shown here is derived from an EMBL/GenBank/DDBJ whole genome shotgun (WGS) entry which is preliminary data.</text>
</comment>
<evidence type="ECO:0000256" key="3">
    <source>
        <dbReference type="ARBA" id="ARBA00022448"/>
    </source>
</evidence>
<reference evidence="11 12" key="1">
    <citation type="journal article" date="2022" name="Environ. Microbiol. Rep.">
        <title>Eco-phylogenetic analyses reveal divergent evolution of vitamin B12 metabolism in the marine bacterial family 'Psychromonadaceae'.</title>
        <authorList>
            <person name="Jin X."/>
            <person name="Yang Y."/>
            <person name="Cao H."/>
            <person name="Gao B."/>
            <person name="Zhao Z."/>
        </authorList>
    </citation>
    <scope>NUCLEOTIDE SEQUENCE [LARGE SCALE GENOMIC DNA]</scope>
    <source>
        <strain evidence="11 12">MKS20</strain>
    </source>
</reference>
<accession>A0ABS8WAZ4</accession>
<evidence type="ECO:0000256" key="9">
    <source>
        <dbReference type="RuleBase" id="RU363032"/>
    </source>
</evidence>
<evidence type="ECO:0000256" key="1">
    <source>
        <dbReference type="ARBA" id="ARBA00004429"/>
    </source>
</evidence>
<dbReference type="CDD" id="cd06261">
    <property type="entry name" value="TM_PBP2"/>
    <property type="match status" value="1"/>
</dbReference>
<evidence type="ECO:0000256" key="6">
    <source>
        <dbReference type="ARBA" id="ARBA00022970"/>
    </source>
</evidence>
<evidence type="ECO:0000256" key="7">
    <source>
        <dbReference type="ARBA" id="ARBA00022989"/>
    </source>
</evidence>
<dbReference type="InterPro" id="IPR035906">
    <property type="entry name" value="MetI-like_sf"/>
</dbReference>
<feature type="transmembrane region" description="Helical" evidence="9">
    <location>
        <begin position="23"/>
        <end position="41"/>
    </location>
</feature>
<organism evidence="11 12">
    <name type="scientific">Motilimonas cestriensis</name>
    <dbReference type="NCBI Taxonomy" id="2742685"/>
    <lineage>
        <taxon>Bacteria</taxon>
        <taxon>Pseudomonadati</taxon>
        <taxon>Pseudomonadota</taxon>
        <taxon>Gammaproteobacteria</taxon>
        <taxon>Alteromonadales</taxon>
        <taxon>Alteromonadales genera incertae sedis</taxon>
        <taxon>Motilimonas</taxon>
    </lineage>
</organism>
<dbReference type="Gene3D" id="1.10.3720.10">
    <property type="entry name" value="MetI-like"/>
    <property type="match status" value="1"/>
</dbReference>
<dbReference type="Pfam" id="PF00528">
    <property type="entry name" value="BPD_transp_1"/>
    <property type="match status" value="1"/>
</dbReference>
<sequence>MSNPPNTPTSSVSFFNNPKNRAIIFQVLALGFVVFLAYYFANNMFANIEARGIETGFSFLDQVAGFGISQTLVAYDDGSSTYSRVFLVGVLNTLLVSGIAIFFTTILGLLIGIGRLSNNFLVAKLSMVYVETFRNIPILLQILFWYNVVLAALPSPRQSLSYFGEYFLNNRGFLMPRPIMEDNSGYILAALILACIGVFFLARWAIKRHDDTGEEFPIFTVGGAIILLAPVLVYFVAGQPISSEIPELKGFNFKGGWVIIPELLALAFALSIYTATYIAEAVRAGIESVPKGQKEAANSLGLKEHVILRKVILPQALRVIIPPVINQYLNLVKNSSLATAIGYPEIVTLFSGTTLNQVGQAIEIILMTMAVYLLFSIVISLLLNWINAKMEIKGR</sequence>
<keyword evidence="4" id="KW-1003">Cell membrane</keyword>
<dbReference type="InterPro" id="IPR043429">
    <property type="entry name" value="ArtM/GltK/GlnP/TcyL/YhdX-like"/>
</dbReference>
<keyword evidence="6" id="KW-0029">Amino-acid transport</keyword>
<name>A0ABS8WAZ4_9GAMM</name>
<evidence type="ECO:0000313" key="11">
    <source>
        <dbReference type="EMBL" id="MCE2594858.1"/>
    </source>
</evidence>
<evidence type="ECO:0000256" key="4">
    <source>
        <dbReference type="ARBA" id="ARBA00022475"/>
    </source>
</evidence>
<comment type="subcellular location">
    <subcellularLocation>
        <location evidence="1">Cell inner membrane</location>
        <topology evidence="1">Multi-pass membrane protein</topology>
    </subcellularLocation>
    <subcellularLocation>
        <location evidence="9">Cell membrane</location>
        <topology evidence="9">Multi-pass membrane protein</topology>
    </subcellularLocation>
</comment>
<evidence type="ECO:0000313" key="12">
    <source>
        <dbReference type="Proteomes" id="UP001201273"/>
    </source>
</evidence>
<keyword evidence="12" id="KW-1185">Reference proteome</keyword>
<keyword evidence="8 9" id="KW-0472">Membrane</keyword>
<dbReference type="InterPro" id="IPR010065">
    <property type="entry name" value="AA_ABC_transptr_permease_3TM"/>
</dbReference>
<feature type="domain" description="ABC transmembrane type-1" evidence="10">
    <location>
        <begin position="90"/>
        <end position="383"/>
    </location>
</feature>
<keyword evidence="3 9" id="KW-0813">Transport</keyword>
<dbReference type="RefSeq" id="WP_233052369.1">
    <property type="nucleotide sequence ID" value="NZ_JAIMJA010000007.1"/>
</dbReference>
<feature type="transmembrane region" description="Helical" evidence="9">
    <location>
        <begin position="185"/>
        <end position="206"/>
    </location>
</feature>
<evidence type="ECO:0000256" key="2">
    <source>
        <dbReference type="ARBA" id="ARBA00010072"/>
    </source>
</evidence>
<keyword evidence="7 9" id="KW-1133">Transmembrane helix</keyword>
<evidence type="ECO:0000259" key="10">
    <source>
        <dbReference type="PROSITE" id="PS50928"/>
    </source>
</evidence>